<organism evidence="1">
    <name type="scientific">Arthrobacter saudimassiliensis</name>
    <dbReference type="NCBI Taxonomy" id="1461584"/>
    <lineage>
        <taxon>Bacteria</taxon>
        <taxon>Bacillati</taxon>
        <taxon>Actinomycetota</taxon>
        <taxon>Actinomycetes</taxon>
        <taxon>Micrococcales</taxon>
        <taxon>Micrococcaceae</taxon>
        <taxon>Arthrobacter</taxon>
    </lineage>
</organism>
<dbReference type="Gene3D" id="1.10.340.30">
    <property type="entry name" value="Hypothetical protein, domain 2"/>
    <property type="match status" value="1"/>
</dbReference>
<dbReference type="EMBL" id="LN483072">
    <property type="protein sequence ID" value="CEA09533.1"/>
    <property type="molecule type" value="Genomic_DNA"/>
</dbReference>
<proteinExistence type="predicted"/>
<evidence type="ECO:0000313" key="1">
    <source>
        <dbReference type="EMBL" id="CEA09533.1"/>
    </source>
</evidence>
<gene>
    <name evidence="1" type="ORF">BN1051_02903</name>
</gene>
<reference evidence="1" key="1">
    <citation type="submission" date="2014-07" db="EMBL/GenBank/DDBJ databases">
        <authorList>
            <person name="Urmite Genomes Urmite Genomes"/>
        </authorList>
    </citation>
    <scope>NUCLEOTIDE SEQUENCE</scope>
    <source>
        <strain evidence="1">11W110_air</strain>
    </source>
</reference>
<sequence>MTTAKKRMTPADLGIDTTGGDPEALYRWFLASLLFGNRIEQATAARTYHVLIENGLTSPEAFAGISREDLSALLVEGGYRHYRWLEDDELHRTMAAVSSRYGSVKSMLRSSGSAGDLEHRLLAFDGVGPTTARIFMQWVPASLHGTMPAA</sequence>
<dbReference type="AlphaFoldDB" id="A0A078MQN7"/>
<dbReference type="SUPFAM" id="SSF48150">
    <property type="entry name" value="DNA-glycosylase"/>
    <property type="match status" value="1"/>
</dbReference>
<dbReference type="InterPro" id="IPR011257">
    <property type="entry name" value="DNA_glycosylase"/>
</dbReference>
<dbReference type="GO" id="GO:0003824">
    <property type="term" value="F:catalytic activity"/>
    <property type="evidence" value="ECO:0007669"/>
    <property type="project" value="InterPro"/>
</dbReference>
<dbReference type="PATRIC" id="fig|1461584.3.peg.2879"/>
<name>A0A078MQN7_9MICC</name>
<evidence type="ECO:0008006" key="2">
    <source>
        <dbReference type="Google" id="ProtNLM"/>
    </source>
</evidence>
<accession>A0A078MQN7</accession>
<protein>
    <recommendedName>
        <fullName evidence="2">DNA methylase</fullName>
    </recommendedName>
</protein>
<dbReference type="GO" id="GO:0006281">
    <property type="term" value="P:DNA repair"/>
    <property type="evidence" value="ECO:0007669"/>
    <property type="project" value="InterPro"/>
</dbReference>